<feature type="non-terminal residue" evidence="2">
    <location>
        <position position="1"/>
    </location>
</feature>
<feature type="compositionally biased region" description="Gly residues" evidence="1">
    <location>
        <begin position="124"/>
        <end position="133"/>
    </location>
</feature>
<feature type="compositionally biased region" description="Basic and acidic residues" evidence="1">
    <location>
        <begin position="99"/>
        <end position="119"/>
    </location>
</feature>
<accession>A0A6J4KTI5</accession>
<feature type="non-terminal residue" evidence="2">
    <location>
        <position position="146"/>
    </location>
</feature>
<organism evidence="2">
    <name type="scientific">uncultured Frankineae bacterium</name>
    <dbReference type="NCBI Taxonomy" id="437475"/>
    <lineage>
        <taxon>Bacteria</taxon>
        <taxon>Bacillati</taxon>
        <taxon>Actinomycetota</taxon>
        <taxon>Actinomycetes</taxon>
        <taxon>Frankiales</taxon>
        <taxon>environmental samples</taxon>
    </lineage>
</organism>
<feature type="compositionally biased region" description="Low complexity" evidence="1">
    <location>
        <begin position="84"/>
        <end position="98"/>
    </location>
</feature>
<protein>
    <submittedName>
        <fullName evidence="2">Uncharacterized protein</fullName>
    </submittedName>
</protein>
<feature type="region of interest" description="Disordered" evidence="1">
    <location>
        <begin position="1"/>
        <end position="146"/>
    </location>
</feature>
<reference evidence="2" key="1">
    <citation type="submission" date="2020-02" db="EMBL/GenBank/DDBJ databases">
        <authorList>
            <person name="Meier V. D."/>
        </authorList>
    </citation>
    <scope>NUCLEOTIDE SEQUENCE</scope>
    <source>
        <strain evidence="2">AVDCRST_MAG07</strain>
    </source>
</reference>
<sequence>GRPREQHHLHLGAARRGDGRDRRRRPLPGVDRPDQERPGARPGRRRPAPLGPLRHGRRRAQGRLRPAVRLAPGRGGLAPGGPLGPAALADRLVRPLGQGRRDRGDLLPRGRHRDADARDVQAQGGEGADGLGAQGAQEARRAAGPL</sequence>
<dbReference type="EMBL" id="CADCUB010000039">
    <property type="protein sequence ID" value="CAA9313985.1"/>
    <property type="molecule type" value="Genomic_DNA"/>
</dbReference>
<proteinExistence type="predicted"/>
<feature type="compositionally biased region" description="Gly residues" evidence="1">
    <location>
        <begin position="73"/>
        <end position="83"/>
    </location>
</feature>
<gene>
    <name evidence="2" type="ORF">AVDCRST_MAG07-713</name>
</gene>
<name>A0A6J4KTI5_9ACTN</name>
<feature type="compositionally biased region" description="Low complexity" evidence="1">
    <location>
        <begin position="134"/>
        <end position="146"/>
    </location>
</feature>
<evidence type="ECO:0000313" key="2">
    <source>
        <dbReference type="EMBL" id="CAA9313985.1"/>
    </source>
</evidence>
<feature type="compositionally biased region" description="Low complexity" evidence="1">
    <location>
        <begin position="63"/>
        <end position="72"/>
    </location>
</feature>
<evidence type="ECO:0000256" key="1">
    <source>
        <dbReference type="SAM" id="MobiDB-lite"/>
    </source>
</evidence>
<dbReference type="AlphaFoldDB" id="A0A6J4KTI5"/>